<reference evidence="2" key="1">
    <citation type="submission" date="2020-06" db="EMBL/GenBank/DDBJ databases">
        <title>Unique genomic features of the anaerobic methanotrophic archaea.</title>
        <authorList>
            <person name="Chadwick G.L."/>
            <person name="Skennerton C.T."/>
            <person name="Laso-Perez R."/>
            <person name="Leu A.O."/>
            <person name="Speth D.R."/>
            <person name="Yu H."/>
            <person name="Morgan-Lang C."/>
            <person name="Hatzenpichler R."/>
            <person name="Goudeau D."/>
            <person name="Malmstrom R."/>
            <person name="Brazelton W.J."/>
            <person name="Woyke T."/>
            <person name="Hallam S.J."/>
            <person name="Tyson G.W."/>
            <person name="Wegener G."/>
            <person name="Boetius A."/>
            <person name="Orphan V."/>
        </authorList>
    </citation>
    <scope>NUCLEOTIDE SEQUENCE</scope>
</reference>
<keyword evidence="1" id="KW-1133">Transmembrane helix</keyword>
<evidence type="ECO:0000313" key="2">
    <source>
        <dbReference type="EMBL" id="QNO53540.1"/>
    </source>
</evidence>
<keyword evidence="1" id="KW-0472">Membrane</keyword>
<dbReference type="AlphaFoldDB" id="A0A7G9YZV6"/>
<accession>A0A7G9YZV6</accession>
<sequence length="423" mass="47222">MKKKRIHGLGLVEAVILALVVVLIGTVGYIVLLSDEVFKSTPQEVEAQPPLPAIPPYPDEQVLTEEEKPEAIELAINDPEVKKWMDEGYEIYGVISLSAENESGGMCMVYVLTQKQKLPWVLGITLGVPVDLVRKGAQGGCINFDLKLASLTENQKEEVLRIALADSEVLEMIDDKEYEIQDVRVEYWESSHKGKSSFHAYPAVSMNVNPDPRLAGIFANIYVDLESKKVVEIMSSPRKPFPPPPPSKASIQPTQVSQEQAKEIAESKFNEVRAQTEPVECEELWKNPKAMVGTPSLVRTVDEKPFYWKVPVVLNGKVIGFIDVKMNGKVPRYGCMGCLYSPYYDPHNIDNCPSTVTISTIEEAKELAKNITDKYSDAVVSEPIYVYDDTGCCSGEAWMLKIEKDGKIISRAFVSGYYAYERK</sequence>
<proteinExistence type="predicted"/>
<keyword evidence="1" id="KW-0812">Transmembrane</keyword>
<organism evidence="2">
    <name type="scientific">Candidatus Methanophagaceae archaeon ANME-1 ERB6</name>
    <dbReference type="NCBI Taxonomy" id="2759912"/>
    <lineage>
        <taxon>Archaea</taxon>
        <taxon>Methanobacteriati</taxon>
        <taxon>Methanobacteriota</taxon>
        <taxon>Stenosarchaea group</taxon>
        <taxon>Methanomicrobia</taxon>
        <taxon>Candidatus Methanophagales</taxon>
        <taxon>Candidatus Methanophagaceae</taxon>
    </lineage>
</organism>
<protein>
    <submittedName>
        <fullName evidence="2">Uncharacterized protein</fullName>
    </submittedName>
</protein>
<feature type="transmembrane region" description="Helical" evidence="1">
    <location>
        <begin position="12"/>
        <end position="32"/>
    </location>
</feature>
<dbReference type="EMBL" id="MT631545">
    <property type="protein sequence ID" value="QNO53540.1"/>
    <property type="molecule type" value="Genomic_DNA"/>
</dbReference>
<gene>
    <name evidence="2" type="ORF">LGBLGJPO_00004</name>
</gene>
<name>A0A7G9YZV6_9EURY</name>
<evidence type="ECO:0000256" key="1">
    <source>
        <dbReference type="SAM" id="Phobius"/>
    </source>
</evidence>